<sequence length="902" mass="98682">MRSLLQQCCYFTASFLMLIAFLSPAVIGQTAAATSEKEILLQFKGNITSDPYNSLVKWDLSTDQCIGYSGVFCDSFGNVYKIVLWNTSLGGVLSPALSGLKSLRILTLFGNRFTGNIPPEFQELTTLWKINVSSNALSGSIPEFLGDLPNIRFLDLSKNGFEGEIPSSLFKFCDKTKFISLSHNNLSGTIPIIVNNCLNLEGFDVSFNSLTGELPPQICEIPPLAYLSVRNNMLTGSVEEQVTNCQTLELLDLGSNLFTGIAPFSVLEFANLSYFNVSYNGFEGQIQPIETCSERLEVFDVAGNGFEGEIPMSIVSQCSGLKVLNMAYNRLNGQIPAEISNLKRISVIKLGNNSINGEIPEEFGSIELLQVLDLHNLDLDGGIPDSLSNCRFLLELDVSGNSLQGGIPETFYNMSNLRILDLHRNNLDGTIPSTLGNLSKIQTLDLSQNSLSGSIPLSLSNLSTLSHFNVSYNNLSGQIPSFSLQNFNSSVFSNNPGLCGPPLDRSCSPDSTNSESKRPKLSVSTIIAIVAASLILSGVILIIILNMKARRRRREDETMIIESTPLASSDSNLIIGKLVLFSKTLPSKYEDWEAGTKALLDKNCLIGSGTIGTVYRADFETGISIAVKKLKSVGRIKSQDEFEHEIGRLGSLRHPNLVTFQGYYWSSTMQLILSDFAPNGNLYDNLHGISDSGARSGIGIGDSGTSSGIGNRELNWPRRFKIALGVARALSYIHHDCKPQILHLNLKSHNILLDQNYEPKLADYGLVKFLPLLDTYGLTGFHNVVGYVAPELAQSMRLSDKCDVYSFGVILLEVVTGRKPVEEMGGGEVVVLCEYVRGMIERGRASDCFDRSLNGFVENELIQVMKLGLMCTSESALRRPSMAEVVQVLESVRSESESELGM</sequence>
<accession>A0ACB9HBI5</accession>
<name>A0ACB9HBI5_CICIN</name>
<dbReference type="EMBL" id="CM042009">
    <property type="protein sequence ID" value="KAI3792545.1"/>
    <property type="molecule type" value="Genomic_DNA"/>
</dbReference>
<comment type="caution">
    <text evidence="1">The sequence shown here is derived from an EMBL/GenBank/DDBJ whole genome shotgun (WGS) entry which is preliminary data.</text>
</comment>
<organism evidence="1 2">
    <name type="scientific">Cichorium intybus</name>
    <name type="common">Chicory</name>
    <dbReference type="NCBI Taxonomy" id="13427"/>
    <lineage>
        <taxon>Eukaryota</taxon>
        <taxon>Viridiplantae</taxon>
        <taxon>Streptophyta</taxon>
        <taxon>Embryophyta</taxon>
        <taxon>Tracheophyta</taxon>
        <taxon>Spermatophyta</taxon>
        <taxon>Magnoliopsida</taxon>
        <taxon>eudicotyledons</taxon>
        <taxon>Gunneridae</taxon>
        <taxon>Pentapetalae</taxon>
        <taxon>asterids</taxon>
        <taxon>campanulids</taxon>
        <taxon>Asterales</taxon>
        <taxon>Asteraceae</taxon>
        <taxon>Cichorioideae</taxon>
        <taxon>Cichorieae</taxon>
        <taxon>Cichoriinae</taxon>
        <taxon>Cichorium</taxon>
    </lineage>
</organism>
<evidence type="ECO:0000313" key="1">
    <source>
        <dbReference type="EMBL" id="KAI3792545.1"/>
    </source>
</evidence>
<proteinExistence type="predicted"/>
<dbReference type="Proteomes" id="UP001055811">
    <property type="component" value="Linkage Group LG01"/>
</dbReference>
<protein>
    <submittedName>
        <fullName evidence="1">Uncharacterized protein</fullName>
    </submittedName>
</protein>
<evidence type="ECO:0000313" key="2">
    <source>
        <dbReference type="Proteomes" id="UP001055811"/>
    </source>
</evidence>
<reference evidence="1 2" key="2">
    <citation type="journal article" date="2022" name="Mol. Ecol. Resour.">
        <title>The genomes of chicory, endive, great burdock and yacon provide insights into Asteraceae paleo-polyploidization history and plant inulin production.</title>
        <authorList>
            <person name="Fan W."/>
            <person name="Wang S."/>
            <person name="Wang H."/>
            <person name="Wang A."/>
            <person name="Jiang F."/>
            <person name="Liu H."/>
            <person name="Zhao H."/>
            <person name="Xu D."/>
            <person name="Zhang Y."/>
        </authorList>
    </citation>
    <scope>NUCLEOTIDE SEQUENCE [LARGE SCALE GENOMIC DNA]</scope>
    <source>
        <strain evidence="2">cv. Punajuju</strain>
        <tissue evidence="1">Leaves</tissue>
    </source>
</reference>
<gene>
    <name evidence="1" type="ORF">L2E82_06427</name>
</gene>
<keyword evidence="2" id="KW-1185">Reference proteome</keyword>
<reference evidence="2" key="1">
    <citation type="journal article" date="2022" name="Mol. Ecol. Resour.">
        <title>The genomes of chicory, endive, great burdock and yacon provide insights into Asteraceae palaeo-polyploidization history and plant inulin production.</title>
        <authorList>
            <person name="Fan W."/>
            <person name="Wang S."/>
            <person name="Wang H."/>
            <person name="Wang A."/>
            <person name="Jiang F."/>
            <person name="Liu H."/>
            <person name="Zhao H."/>
            <person name="Xu D."/>
            <person name="Zhang Y."/>
        </authorList>
    </citation>
    <scope>NUCLEOTIDE SEQUENCE [LARGE SCALE GENOMIC DNA]</scope>
    <source>
        <strain evidence="2">cv. Punajuju</strain>
    </source>
</reference>